<dbReference type="Gramene" id="KGN66384">
    <property type="protein sequence ID" value="KGN66384"/>
    <property type="gene ID" value="Csa_1G600240"/>
</dbReference>
<gene>
    <name evidence="1" type="ORF">Csa_1G600240</name>
</gene>
<proteinExistence type="predicted"/>
<dbReference type="Proteomes" id="UP000029981">
    <property type="component" value="Chromosome 1"/>
</dbReference>
<keyword evidence="2" id="KW-1185">Reference proteome</keyword>
<dbReference type="EMBL" id="CM002922">
    <property type="protein sequence ID" value="KGN66384.1"/>
    <property type="molecule type" value="Genomic_DNA"/>
</dbReference>
<protein>
    <submittedName>
        <fullName evidence="1">Uncharacterized protein</fullName>
    </submittedName>
</protein>
<reference evidence="1 2" key="2">
    <citation type="journal article" date="2009" name="PLoS ONE">
        <title>An integrated genetic and cytogenetic map of the cucumber genome.</title>
        <authorList>
            <person name="Ren Y."/>
            <person name="Zhang Z."/>
            <person name="Liu J."/>
            <person name="Staub J.E."/>
            <person name="Han Y."/>
            <person name="Cheng Z."/>
            <person name="Li X."/>
            <person name="Lu J."/>
            <person name="Miao H."/>
            <person name="Kang H."/>
            <person name="Xie B."/>
            <person name="Gu X."/>
            <person name="Wang X."/>
            <person name="Du Y."/>
            <person name="Jin W."/>
            <person name="Huang S."/>
        </authorList>
    </citation>
    <scope>NUCLEOTIDE SEQUENCE [LARGE SCALE GENOMIC DNA]</scope>
    <source>
        <strain evidence="2">cv. 9930</strain>
    </source>
</reference>
<name>A0A0A0LZB8_CUCSA</name>
<evidence type="ECO:0000313" key="1">
    <source>
        <dbReference type="EMBL" id="KGN66384.1"/>
    </source>
</evidence>
<organism evidence="1 2">
    <name type="scientific">Cucumis sativus</name>
    <name type="common">Cucumber</name>
    <dbReference type="NCBI Taxonomy" id="3659"/>
    <lineage>
        <taxon>Eukaryota</taxon>
        <taxon>Viridiplantae</taxon>
        <taxon>Streptophyta</taxon>
        <taxon>Embryophyta</taxon>
        <taxon>Tracheophyta</taxon>
        <taxon>Spermatophyta</taxon>
        <taxon>Magnoliopsida</taxon>
        <taxon>eudicotyledons</taxon>
        <taxon>Gunneridae</taxon>
        <taxon>Pentapetalae</taxon>
        <taxon>rosids</taxon>
        <taxon>fabids</taxon>
        <taxon>Cucurbitales</taxon>
        <taxon>Cucurbitaceae</taxon>
        <taxon>Benincaseae</taxon>
        <taxon>Cucumis</taxon>
    </lineage>
</organism>
<dbReference type="AlphaFoldDB" id="A0A0A0LZB8"/>
<sequence length="85" mass="10404">MPKIRTHTHLYKLPITSNPRRFIRCNFISFDFSVFRRIHGLVFSLSRGLYNPNRWQFQMLLNMWKSACTKFYRQITELKAHKKKI</sequence>
<accession>A0A0A0LZB8</accession>
<evidence type="ECO:0000313" key="2">
    <source>
        <dbReference type="Proteomes" id="UP000029981"/>
    </source>
</evidence>
<reference evidence="1 2" key="1">
    <citation type="journal article" date="2009" name="Nat. Genet.">
        <title>The genome of the cucumber, Cucumis sativus L.</title>
        <authorList>
            <person name="Huang S."/>
            <person name="Li R."/>
            <person name="Zhang Z."/>
            <person name="Li L."/>
            <person name="Gu X."/>
            <person name="Fan W."/>
            <person name="Lucas W.J."/>
            <person name="Wang X."/>
            <person name="Xie B."/>
            <person name="Ni P."/>
            <person name="Ren Y."/>
            <person name="Zhu H."/>
            <person name="Li J."/>
            <person name="Lin K."/>
            <person name="Jin W."/>
            <person name="Fei Z."/>
            <person name="Li G."/>
            <person name="Staub J."/>
            <person name="Kilian A."/>
            <person name="van der Vossen E.A."/>
            <person name="Wu Y."/>
            <person name="Guo J."/>
            <person name="He J."/>
            <person name="Jia Z."/>
            <person name="Ren Y."/>
            <person name="Tian G."/>
            <person name="Lu Y."/>
            <person name="Ruan J."/>
            <person name="Qian W."/>
            <person name="Wang M."/>
            <person name="Huang Q."/>
            <person name="Li B."/>
            <person name="Xuan Z."/>
            <person name="Cao J."/>
            <person name="Asan"/>
            <person name="Wu Z."/>
            <person name="Zhang J."/>
            <person name="Cai Q."/>
            <person name="Bai Y."/>
            <person name="Zhao B."/>
            <person name="Han Y."/>
            <person name="Li Y."/>
            <person name="Li X."/>
            <person name="Wang S."/>
            <person name="Shi Q."/>
            <person name="Liu S."/>
            <person name="Cho W.K."/>
            <person name="Kim J.Y."/>
            <person name="Xu Y."/>
            <person name="Heller-Uszynska K."/>
            <person name="Miao H."/>
            <person name="Cheng Z."/>
            <person name="Zhang S."/>
            <person name="Wu J."/>
            <person name="Yang Y."/>
            <person name="Kang H."/>
            <person name="Li M."/>
            <person name="Liang H."/>
            <person name="Ren X."/>
            <person name="Shi Z."/>
            <person name="Wen M."/>
            <person name="Jian M."/>
            <person name="Yang H."/>
            <person name="Zhang G."/>
            <person name="Yang Z."/>
            <person name="Chen R."/>
            <person name="Liu S."/>
            <person name="Li J."/>
            <person name="Ma L."/>
            <person name="Liu H."/>
            <person name="Zhou Y."/>
            <person name="Zhao J."/>
            <person name="Fang X."/>
            <person name="Li G."/>
            <person name="Fang L."/>
            <person name="Li Y."/>
            <person name="Liu D."/>
            <person name="Zheng H."/>
            <person name="Zhang Y."/>
            <person name="Qin N."/>
            <person name="Li Z."/>
            <person name="Yang G."/>
            <person name="Yang S."/>
            <person name="Bolund L."/>
            <person name="Kristiansen K."/>
            <person name="Zheng H."/>
            <person name="Li S."/>
            <person name="Zhang X."/>
            <person name="Yang H."/>
            <person name="Wang J."/>
            <person name="Sun R."/>
            <person name="Zhang B."/>
            <person name="Jiang S."/>
            <person name="Wang J."/>
            <person name="Du Y."/>
            <person name="Li S."/>
        </authorList>
    </citation>
    <scope>NUCLEOTIDE SEQUENCE [LARGE SCALE GENOMIC DNA]</scope>
    <source>
        <strain evidence="2">cv. 9930</strain>
    </source>
</reference>
<reference evidence="1 2" key="4">
    <citation type="journal article" date="2011" name="BMC Genomics">
        <title>RNA-Seq improves annotation of protein-coding genes in the cucumber genome.</title>
        <authorList>
            <person name="Li Z."/>
            <person name="Zhang Z."/>
            <person name="Yan P."/>
            <person name="Huang S."/>
            <person name="Fei Z."/>
            <person name="Lin K."/>
        </authorList>
    </citation>
    <scope>NUCLEOTIDE SEQUENCE [LARGE SCALE GENOMIC DNA]</scope>
    <source>
        <strain evidence="2">cv. 9930</strain>
    </source>
</reference>
<reference evidence="1 2" key="3">
    <citation type="journal article" date="2010" name="BMC Genomics">
        <title>Transcriptome sequencing and comparative analysis of cucumber flowers with different sex types.</title>
        <authorList>
            <person name="Guo S."/>
            <person name="Zheng Y."/>
            <person name="Joung J.G."/>
            <person name="Liu S."/>
            <person name="Zhang Z."/>
            <person name="Crasta O.R."/>
            <person name="Sobral B.W."/>
            <person name="Xu Y."/>
            <person name="Huang S."/>
            <person name="Fei Z."/>
        </authorList>
    </citation>
    <scope>NUCLEOTIDE SEQUENCE [LARGE SCALE GENOMIC DNA]</scope>
    <source>
        <strain evidence="2">cv. 9930</strain>
    </source>
</reference>